<name>A0A2W2G392_9ACTN</name>
<proteinExistence type="predicted"/>
<protein>
    <submittedName>
        <fullName evidence="1">Uncharacterized protein</fullName>
    </submittedName>
</protein>
<accession>A0A2W2G392</accession>
<organism evidence="1 2">
    <name type="scientific">Spongiactinospora gelatinilytica</name>
    <dbReference type="NCBI Taxonomy" id="2666298"/>
    <lineage>
        <taxon>Bacteria</taxon>
        <taxon>Bacillati</taxon>
        <taxon>Actinomycetota</taxon>
        <taxon>Actinomycetes</taxon>
        <taxon>Streptosporangiales</taxon>
        <taxon>Streptosporangiaceae</taxon>
        <taxon>Spongiactinospora</taxon>
    </lineage>
</organism>
<comment type="caution">
    <text evidence="1">The sequence shown here is derived from an EMBL/GenBank/DDBJ whole genome shotgun (WGS) entry which is preliminary data.</text>
</comment>
<sequence length="606" mass="65230">MVEVLDLRKGAPERLAARMLVVADTDRLATAQPELQQVLGSRMVRSVLVVAMGPDLRLPPALYGETRRVLWVGDPRGIVWGVETGEAASGPGASAEPVLLDLLTQPELFDAVAGALREIPYGTASPGWRIVAGRVDPATLAQVFREVAEIFAAPQQAGPIGSGPPGAIALPVLTGAAELPAAPGDALVAGGRMEGLYQRAAARIDAAERALGALRYFSPAPARAAVLDKVMAAGQALAEFRDAIVRLFQEIDPAEEDTADKLAGHGIKYTVPAGMDDREIVGELRAEVETALAERRSPGRLIARLLALADQSAPIGSAAFILDPGQICPDVLLDVLHEPERFPERPLERWIFWRRSMLRWRTALALGPARVALEGLRAKLGAVAVSEWRLGRARAHASDSARTLADALGELAERVAGTLRRWNAQETGLGAAAPVLAEEVVVRLRDRAGRLREIITGDLHDAVGRWLEPAWISLEQGVYREVRDGLADRVEETLRQYRHHLAHRGVQERPDFATGDTGRQDLIDAVWRQSQQVDRALRAPSGGPMLQLCGDRDLALLLHQAHAVRFAPRAVRGGNAPPGVIWTESGQYAGTLRLVPLRPGAVDDGV</sequence>
<gene>
    <name evidence="1" type="ORF">C1I98_19670</name>
</gene>
<reference evidence="1 2" key="1">
    <citation type="submission" date="2018-01" db="EMBL/GenBank/DDBJ databases">
        <title>Draft genome sequence of Sphaerisporangium sp. 7K107.</title>
        <authorList>
            <person name="Sahin N."/>
            <person name="Saygin H."/>
            <person name="Ay H."/>
        </authorList>
    </citation>
    <scope>NUCLEOTIDE SEQUENCE [LARGE SCALE GENOMIC DNA]</scope>
    <source>
        <strain evidence="1 2">7K107</strain>
    </source>
</reference>
<keyword evidence="2" id="KW-1185">Reference proteome</keyword>
<dbReference type="EMBL" id="POUA01000152">
    <property type="protein sequence ID" value="PZG42581.1"/>
    <property type="molecule type" value="Genomic_DNA"/>
</dbReference>
<dbReference type="Proteomes" id="UP000248544">
    <property type="component" value="Unassembled WGS sequence"/>
</dbReference>
<evidence type="ECO:0000313" key="2">
    <source>
        <dbReference type="Proteomes" id="UP000248544"/>
    </source>
</evidence>
<dbReference type="AlphaFoldDB" id="A0A2W2G392"/>
<evidence type="ECO:0000313" key="1">
    <source>
        <dbReference type="EMBL" id="PZG42581.1"/>
    </source>
</evidence>
<dbReference type="RefSeq" id="WP_111168908.1">
    <property type="nucleotide sequence ID" value="NZ_POUA01000152.1"/>
</dbReference>